<comment type="similarity">
    <text evidence="1">Belongs to the PrpD family.</text>
</comment>
<proteinExistence type="inferred from homology"/>
<evidence type="ECO:0000313" key="4">
    <source>
        <dbReference type="EMBL" id="QKG72198.1"/>
    </source>
</evidence>
<reference evidence="4 5" key="1">
    <citation type="submission" date="2020-05" db="EMBL/GenBank/DDBJ databases">
        <title>Erythrobacter mangrovi sp. nov., isolated from rhizosphere soil of mangrove plant (Kandelia candel).</title>
        <authorList>
            <person name="Ye Y.H."/>
        </authorList>
    </citation>
    <scope>NUCLEOTIDE SEQUENCE [LARGE SCALE GENOMIC DNA]</scope>
    <source>
        <strain evidence="4 5">EB310</strain>
    </source>
</reference>
<dbReference type="PANTHER" id="PTHR16943">
    <property type="entry name" value="2-METHYLCITRATE DEHYDRATASE-RELATED"/>
    <property type="match status" value="1"/>
</dbReference>
<dbReference type="RefSeq" id="WP_173215257.1">
    <property type="nucleotide sequence ID" value="NZ_CP053921.1"/>
</dbReference>
<dbReference type="PANTHER" id="PTHR16943:SF8">
    <property type="entry name" value="2-METHYLCITRATE DEHYDRATASE"/>
    <property type="match status" value="1"/>
</dbReference>
<feature type="domain" description="MmgE/PrpD N-terminal" evidence="2">
    <location>
        <begin position="55"/>
        <end position="291"/>
    </location>
</feature>
<dbReference type="KEGG" id="emv:HQR01_12950"/>
<dbReference type="InterPro" id="IPR036148">
    <property type="entry name" value="MmgE/PrpD_sf"/>
</dbReference>
<dbReference type="GO" id="GO:0016829">
    <property type="term" value="F:lyase activity"/>
    <property type="evidence" value="ECO:0007669"/>
    <property type="project" value="InterPro"/>
</dbReference>
<dbReference type="Pfam" id="PF19305">
    <property type="entry name" value="MmgE_PrpD_C"/>
    <property type="match status" value="1"/>
</dbReference>
<evidence type="ECO:0000256" key="1">
    <source>
        <dbReference type="ARBA" id="ARBA00006174"/>
    </source>
</evidence>
<evidence type="ECO:0000259" key="3">
    <source>
        <dbReference type="Pfam" id="PF19305"/>
    </source>
</evidence>
<dbReference type="Proteomes" id="UP000504693">
    <property type="component" value="Chromosome"/>
</dbReference>
<dbReference type="Pfam" id="PF03972">
    <property type="entry name" value="MmgE_PrpD_N"/>
    <property type="match status" value="1"/>
</dbReference>
<dbReference type="SUPFAM" id="SSF103378">
    <property type="entry name" value="2-methylcitrate dehydratase PrpD"/>
    <property type="match status" value="1"/>
</dbReference>
<accession>A0A7D3XIW0</accession>
<evidence type="ECO:0000259" key="2">
    <source>
        <dbReference type="Pfam" id="PF03972"/>
    </source>
</evidence>
<sequence length="504" mass="53608">MAVGMPISRRQAIAGGSAAVVAGALSARALAQEVRSQSGRSSAGDQRQVPVAPLLTHYIADAPRHEVPEGIRERARLHILDTLASIVACSSLEAAVLGRRYANALSPGGGSPILGTRETSSAIDAVFASAMTAHAAEINDFIPSAYVQPGPSIVPVAIEATRQHGRSGRDLVSAIIVGYEIAGRIPKAVGTRNLYLAGLANHGVAPTFGAAAAAAPLIGLSAFQVNHMLAYCAQQASGSWQWLLDERHVEKAFVFGGMGARNGYQAALMAGLGFTGVPDSFDNLAGWFRWRSFQGEGADHASLVEGLNQRWELSLAAMKRYPVGGPTQPAVRALLEFRQSVGPDDVQSITVAMPGEAVTFERANMPALNIPYLAAIIFLDGRLDFTAAQSLGRLLNDTATADFARRVKIVRDDAQETGDGEDRTESARVTLQLHDGRRLEKFVPYVPGFPTHPLTKPEVEAKARELVAPVLGADQADRLVSLCDELDHAESAEPIIDLMRFETA</sequence>
<gene>
    <name evidence="4" type="ORF">HQR01_12950</name>
</gene>
<dbReference type="InterPro" id="IPR042183">
    <property type="entry name" value="MmgE/PrpD_sf_1"/>
</dbReference>
<dbReference type="AlphaFoldDB" id="A0A7D3XIW0"/>
<dbReference type="InterPro" id="IPR045337">
    <property type="entry name" value="MmgE_PrpD_C"/>
</dbReference>
<organism evidence="4 5">
    <name type="scientific">Erythrobacter mangrovi</name>
    <dbReference type="NCBI Taxonomy" id="2739433"/>
    <lineage>
        <taxon>Bacteria</taxon>
        <taxon>Pseudomonadati</taxon>
        <taxon>Pseudomonadota</taxon>
        <taxon>Alphaproteobacteria</taxon>
        <taxon>Sphingomonadales</taxon>
        <taxon>Erythrobacteraceae</taxon>
        <taxon>Erythrobacter/Porphyrobacter group</taxon>
        <taxon>Erythrobacter</taxon>
    </lineage>
</organism>
<protein>
    <submittedName>
        <fullName evidence="4">MmgE/PrpD family protein</fullName>
    </submittedName>
</protein>
<dbReference type="InterPro" id="IPR006311">
    <property type="entry name" value="TAT_signal"/>
</dbReference>
<dbReference type="Gene3D" id="3.30.1330.120">
    <property type="entry name" value="2-methylcitrate dehydratase PrpD"/>
    <property type="match status" value="1"/>
</dbReference>
<dbReference type="EMBL" id="CP053921">
    <property type="protein sequence ID" value="QKG72198.1"/>
    <property type="molecule type" value="Genomic_DNA"/>
</dbReference>
<dbReference type="InterPro" id="IPR005656">
    <property type="entry name" value="MmgE_PrpD"/>
</dbReference>
<name>A0A7D3XIW0_9SPHN</name>
<dbReference type="PROSITE" id="PS51318">
    <property type="entry name" value="TAT"/>
    <property type="match status" value="1"/>
</dbReference>
<evidence type="ECO:0000313" key="5">
    <source>
        <dbReference type="Proteomes" id="UP000504693"/>
    </source>
</evidence>
<keyword evidence="5" id="KW-1185">Reference proteome</keyword>
<dbReference type="InterPro" id="IPR045336">
    <property type="entry name" value="MmgE_PrpD_N"/>
</dbReference>
<feature type="domain" description="MmgE/PrpD C-terminal" evidence="3">
    <location>
        <begin position="321"/>
        <end position="482"/>
    </location>
</feature>
<dbReference type="Gene3D" id="1.10.4100.10">
    <property type="entry name" value="2-methylcitrate dehydratase PrpD"/>
    <property type="match status" value="1"/>
</dbReference>
<dbReference type="InterPro" id="IPR042188">
    <property type="entry name" value="MmgE/PrpD_sf_2"/>
</dbReference>